<evidence type="ECO:0000256" key="3">
    <source>
        <dbReference type="ARBA" id="ARBA00022825"/>
    </source>
</evidence>
<feature type="compositionally biased region" description="Basic residues" evidence="4">
    <location>
        <begin position="1"/>
        <end position="13"/>
    </location>
</feature>
<proteinExistence type="predicted"/>
<keyword evidence="1" id="KW-0645">Protease</keyword>
<evidence type="ECO:0000256" key="2">
    <source>
        <dbReference type="ARBA" id="ARBA00022801"/>
    </source>
</evidence>
<accession>A0ABM0JKC1</accession>
<feature type="region of interest" description="Disordered" evidence="4">
    <location>
        <begin position="464"/>
        <end position="539"/>
    </location>
</feature>
<feature type="compositionally biased region" description="Polar residues" evidence="4">
    <location>
        <begin position="464"/>
        <end position="479"/>
    </location>
</feature>
<feature type="region of interest" description="Disordered" evidence="4">
    <location>
        <begin position="44"/>
        <end position="97"/>
    </location>
</feature>
<protein>
    <submittedName>
        <fullName evidence="6">Uncharacterized protein LOC101850158</fullName>
    </submittedName>
</protein>
<feature type="compositionally biased region" description="Polar residues" evidence="4">
    <location>
        <begin position="278"/>
        <end position="291"/>
    </location>
</feature>
<organism evidence="5 6">
    <name type="scientific">Aplysia californica</name>
    <name type="common">California sea hare</name>
    <dbReference type="NCBI Taxonomy" id="6500"/>
    <lineage>
        <taxon>Eukaryota</taxon>
        <taxon>Metazoa</taxon>
        <taxon>Spiralia</taxon>
        <taxon>Lophotrochozoa</taxon>
        <taxon>Mollusca</taxon>
        <taxon>Gastropoda</taxon>
        <taxon>Heterobranchia</taxon>
        <taxon>Euthyneura</taxon>
        <taxon>Tectipleura</taxon>
        <taxon>Aplysiida</taxon>
        <taxon>Aplysioidea</taxon>
        <taxon>Aplysiidae</taxon>
        <taxon>Aplysia</taxon>
    </lineage>
</organism>
<feature type="region of interest" description="Disordered" evidence="4">
    <location>
        <begin position="1"/>
        <end position="27"/>
    </location>
</feature>
<feature type="compositionally biased region" description="Polar residues" evidence="4">
    <location>
        <begin position="177"/>
        <end position="191"/>
    </location>
</feature>
<evidence type="ECO:0000313" key="6">
    <source>
        <dbReference type="RefSeq" id="XP_005095727.1"/>
    </source>
</evidence>
<feature type="region of interest" description="Disordered" evidence="4">
    <location>
        <begin position="585"/>
        <end position="616"/>
    </location>
</feature>
<name>A0ABM0JKC1_APLCA</name>
<dbReference type="InterPro" id="IPR023828">
    <property type="entry name" value="Peptidase_S8_Ser-AS"/>
</dbReference>
<gene>
    <name evidence="6" type="primary">LOC101850158</name>
</gene>
<feature type="compositionally biased region" description="Low complexity" evidence="4">
    <location>
        <begin position="480"/>
        <end position="493"/>
    </location>
</feature>
<feature type="compositionally biased region" description="Polar residues" evidence="4">
    <location>
        <begin position="47"/>
        <end position="59"/>
    </location>
</feature>
<evidence type="ECO:0000313" key="5">
    <source>
        <dbReference type="Proteomes" id="UP000694888"/>
    </source>
</evidence>
<evidence type="ECO:0000256" key="4">
    <source>
        <dbReference type="SAM" id="MobiDB-lite"/>
    </source>
</evidence>
<reference evidence="6" key="1">
    <citation type="submission" date="2025-08" db="UniProtKB">
        <authorList>
            <consortium name="RefSeq"/>
        </authorList>
    </citation>
    <scope>IDENTIFICATION</scope>
</reference>
<feature type="region of interest" description="Disordered" evidence="4">
    <location>
        <begin position="258"/>
        <end position="330"/>
    </location>
</feature>
<dbReference type="RefSeq" id="XP_005095727.1">
    <property type="nucleotide sequence ID" value="XM_005095670.2"/>
</dbReference>
<evidence type="ECO:0000256" key="1">
    <source>
        <dbReference type="ARBA" id="ARBA00022670"/>
    </source>
</evidence>
<keyword evidence="3" id="KW-0720">Serine protease</keyword>
<feature type="compositionally biased region" description="Basic and acidic residues" evidence="4">
    <location>
        <begin position="591"/>
        <end position="609"/>
    </location>
</feature>
<dbReference type="GeneID" id="101850158"/>
<sequence>MPITKTKKRRKPVAAKEPRPLYNKRPSICSETILNMLDRKIRELDSKGQSTGRVNSCASRTPKKRPSSAPDRRCVSSPPKEPGKSILRKNSSSEDPYFSHVNSGAECIDKKNARFFRHGSPTPCRDYSSVSSTNTTVPDCRSNVPFHSVPAVVPPTSQAKECRVRFKSDYLDDQESDQQQNTRMRTDPSQSLNFLLKKYTGGSGRSCRYEPKFEPRVSTYARQALNVSCNKSSTESDWEGVKRLGADILSKYSSLFSEGSNAKGITSSDDKSGAPTGPESNTTSGSEQVSSPGLHKWSRSASMNFDRGAEVGTDFDSKRNTNDFDQQQNAVNGLSKSVEPFLSKYCSKPSSMMGTSFSKPLTSGSYGSSSALNTFLKSGSMFSRPSWRDLDFRLTGLGASGKLASSFSSSYPTSLSSESSFKRSGLDFSYLTSGGSASRNYNLSKSTGFSSGSPYVLQRSVSMNNSNITSPGHTAQRGTSSSSSHDTESGQSSVDKFVDDVVTDSPPNAKSEDSNSKLAGGVRGAAKSWRPGKEEEEEAGKTYRQLFESYGSSKNNSSCGDYGQVLTNVGGAKSPRSYFVDQELKATTGQGKDRSSHIGSEKGGGRGEKGGLSAGRKCEDTMVDIMKNERGRLSKLESIIGKVTKSLSSKEQREK</sequence>
<keyword evidence="5" id="KW-1185">Reference proteome</keyword>
<dbReference type="PROSITE" id="PS00138">
    <property type="entry name" value="SUBTILASE_SER"/>
    <property type="match status" value="1"/>
</dbReference>
<keyword evidence="2" id="KW-0378">Hydrolase</keyword>
<feature type="region of interest" description="Disordered" evidence="4">
    <location>
        <begin position="170"/>
        <end position="191"/>
    </location>
</feature>
<dbReference type="Proteomes" id="UP000694888">
    <property type="component" value="Unplaced"/>
</dbReference>
<feature type="compositionally biased region" description="Polar residues" evidence="4">
    <location>
        <begin position="258"/>
        <end position="267"/>
    </location>
</feature>